<feature type="region of interest" description="Disordered" evidence="1">
    <location>
        <begin position="129"/>
        <end position="159"/>
    </location>
</feature>
<dbReference type="AlphaFoldDB" id="A0AAV1R793"/>
<gene>
    <name evidence="2" type="ORF">DCAF_LOCUS6576</name>
</gene>
<dbReference type="Proteomes" id="UP001314170">
    <property type="component" value="Unassembled WGS sequence"/>
</dbReference>
<comment type="caution">
    <text evidence="2">The sequence shown here is derived from an EMBL/GenBank/DDBJ whole genome shotgun (WGS) entry which is preliminary data.</text>
</comment>
<dbReference type="EMBL" id="CAWUPB010000903">
    <property type="protein sequence ID" value="CAK7328833.1"/>
    <property type="molecule type" value="Genomic_DNA"/>
</dbReference>
<accession>A0AAV1R793</accession>
<evidence type="ECO:0000313" key="3">
    <source>
        <dbReference type="Proteomes" id="UP001314170"/>
    </source>
</evidence>
<name>A0AAV1R793_9ROSI</name>
<feature type="compositionally biased region" description="Low complexity" evidence="1">
    <location>
        <begin position="143"/>
        <end position="159"/>
    </location>
</feature>
<evidence type="ECO:0000256" key="1">
    <source>
        <dbReference type="SAM" id="MobiDB-lite"/>
    </source>
</evidence>
<proteinExistence type="predicted"/>
<reference evidence="2 3" key="1">
    <citation type="submission" date="2024-01" db="EMBL/GenBank/DDBJ databases">
        <authorList>
            <person name="Waweru B."/>
        </authorList>
    </citation>
    <scope>NUCLEOTIDE SEQUENCE [LARGE SCALE GENOMIC DNA]</scope>
</reference>
<organism evidence="2 3">
    <name type="scientific">Dovyalis caffra</name>
    <dbReference type="NCBI Taxonomy" id="77055"/>
    <lineage>
        <taxon>Eukaryota</taxon>
        <taxon>Viridiplantae</taxon>
        <taxon>Streptophyta</taxon>
        <taxon>Embryophyta</taxon>
        <taxon>Tracheophyta</taxon>
        <taxon>Spermatophyta</taxon>
        <taxon>Magnoliopsida</taxon>
        <taxon>eudicotyledons</taxon>
        <taxon>Gunneridae</taxon>
        <taxon>Pentapetalae</taxon>
        <taxon>rosids</taxon>
        <taxon>fabids</taxon>
        <taxon>Malpighiales</taxon>
        <taxon>Salicaceae</taxon>
        <taxon>Flacourtieae</taxon>
        <taxon>Dovyalis</taxon>
    </lineage>
</organism>
<sequence length="159" mass="18490">MDQIPIRALISSVYTNLMFREVQVELHDMNYYDVVFLKRKGPDIIYKVSDRVFVKDGTTKLLEYEVAYNPSNKEFATTSSTHVVGTGIEVSQVHEMEKQIGDIREELSALKQVCYRWIARKQRCYRHHQNNDSQCNERDPNQSFSTSPTTFSATWNSKA</sequence>
<protein>
    <submittedName>
        <fullName evidence="2">Uncharacterized protein</fullName>
    </submittedName>
</protein>
<keyword evidence="3" id="KW-1185">Reference proteome</keyword>
<evidence type="ECO:0000313" key="2">
    <source>
        <dbReference type="EMBL" id="CAK7328833.1"/>
    </source>
</evidence>